<protein>
    <submittedName>
        <fullName evidence="2 3">Glycosyltransferase</fullName>
        <ecNumber evidence="2">2.4.1.-</ecNumber>
    </submittedName>
</protein>
<dbReference type="Gene3D" id="3.90.550.10">
    <property type="entry name" value="Spore Coat Polysaccharide Biosynthesis Protein SpsA, Chain A"/>
    <property type="match status" value="1"/>
</dbReference>
<sequence length="263" mass="30026">MHKPLKISIITVCFNSANTIRETLQSVASQEYPHVEYILIDGGSKDGTQNIIESFRSHIKTVVSEPDKGIYDAMNKGIQLATGDVIGLLNADDLYAHSAVLTQVANAFEDNHLDACYADLIYFATHSPETVLRYWRSNSFQPGLFAKGWCPAHPTFFVRRRVYEQHGVFDIHLKGGNDVELMMRFLEKHRITTRYLPQVMVKMRLGGVSNNSIKGIIRQNQQILQAAKKLDIAISPWSFFFHKVLSRLNQWTRKPKREALHVK</sequence>
<proteinExistence type="predicted"/>
<keyword evidence="2" id="KW-0808">Transferase</keyword>
<dbReference type="EMBL" id="LKAJ01000013">
    <property type="protein sequence ID" value="KRG20346.1"/>
    <property type="molecule type" value="Genomic_DNA"/>
</dbReference>
<reference evidence="3" key="3">
    <citation type="submission" date="2021-06" db="EMBL/GenBank/DDBJ databases">
        <title>Genomic Description and Analysis of Intracellular Bacteria, Candidatus Berkiella cookevillensis and Candidatus Berkiella aquae.</title>
        <authorList>
            <person name="Kidane D.T."/>
            <person name="Mehari Y.T."/>
            <person name="Rice F.C."/>
            <person name="Arivett B.A."/>
            <person name="Farone A.L."/>
            <person name="Berk S.G."/>
            <person name="Farone M.B."/>
        </authorList>
    </citation>
    <scope>NUCLEOTIDE SEQUENCE</scope>
    <source>
        <strain evidence="3">HT99</strain>
    </source>
</reference>
<reference evidence="2" key="1">
    <citation type="submission" date="2015-09" db="EMBL/GenBank/DDBJ databases">
        <title>Draft Genome Sequences of Two Novel Amoeba-resistant Intranuclear Bacteria, Candidatus Berkiella cookevillensis and Candidatus Berkiella aquae.</title>
        <authorList>
            <person name="Mehari Y.T."/>
            <person name="Arivett B.A."/>
            <person name="Farone A.L."/>
            <person name="Gunderson J.H."/>
            <person name="Farone M.B."/>
        </authorList>
    </citation>
    <scope>NUCLEOTIDE SEQUENCE [LARGE SCALE GENOMIC DNA]</scope>
    <source>
        <strain evidence="2">HT99</strain>
    </source>
</reference>
<dbReference type="PANTHER" id="PTHR22916:SF3">
    <property type="entry name" value="UDP-GLCNAC:BETAGAL BETA-1,3-N-ACETYLGLUCOSAMINYLTRANSFERASE-LIKE PROTEIN 1"/>
    <property type="match status" value="1"/>
</dbReference>
<dbReference type="EC" id="2.4.1.-" evidence="2"/>
<dbReference type="STRING" id="295108.HT99x_02596"/>
<dbReference type="GO" id="GO:0016758">
    <property type="term" value="F:hexosyltransferase activity"/>
    <property type="evidence" value="ECO:0007669"/>
    <property type="project" value="UniProtKB-ARBA"/>
</dbReference>
<comment type="caution">
    <text evidence="2">The sequence shown here is derived from an EMBL/GenBank/DDBJ whole genome shotgun (WGS) entry which is preliminary data.</text>
</comment>
<dbReference type="PANTHER" id="PTHR22916">
    <property type="entry name" value="GLYCOSYLTRANSFERASE"/>
    <property type="match status" value="1"/>
</dbReference>
<feature type="domain" description="Glycosyltransferase 2-like" evidence="1">
    <location>
        <begin position="8"/>
        <end position="156"/>
    </location>
</feature>
<keyword evidence="2" id="KW-0328">Glycosyltransferase</keyword>
<organism evidence="2">
    <name type="scientific">Candidatus Berkiella aquae</name>
    <dbReference type="NCBI Taxonomy" id="295108"/>
    <lineage>
        <taxon>Bacteria</taxon>
        <taxon>Pseudomonadati</taxon>
        <taxon>Pseudomonadota</taxon>
        <taxon>Gammaproteobacteria</taxon>
        <taxon>Candidatus Berkiellales</taxon>
        <taxon>Candidatus Berkiellaceae</taxon>
        <taxon>Candidatus Berkiella</taxon>
    </lineage>
</organism>
<dbReference type="InterPro" id="IPR029044">
    <property type="entry name" value="Nucleotide-diphossugar_trans"/>
</dbReference>
<evidence type="ECO:0000259" key="1">
    <source>
        <dbReference type="Pfam" id="PF00535"/>
    </source>
</evidence>
<dbReference type="OrthoDB" id="396512at2"/>
<keyword evidence="4" id="KW-1185">Reference proteome</keyword>
<evidence type="ECO:0000313" key="3">
    <source>
        <dbReference type="EMBL" id="MCS5712287.1"/>
    </source>
</evidence>
<dbReference type="Pfam" id="PF00535">
    <property type="entry name" value="Glycos_transf_2"/>
    <property type="match status" value="1"/>
</dbReference>
<dbReference type="EMBL" id="LKAJ02000001">
    <property type="protein sequence ID" value="MCS5712287.1"/>
    <property type="molecule type" value="Genomic_DNA"/>
</dbReference>
<dbReference type="CDD" id="cd06433">
    <property type="entry name" value="GT_2_WfgS_like"/>
    <property type="match status" value="1"/>
</dbReference>
<dbReference type="AlphaFoldDB" id="A0A0Q9YSB3"/>
<evidence type="ECO:0000313" key="2">
    <source>
        <dbReference type="EMBL" id="KRG20346.1"/>
    </source>
</evidence>
<dbReference type="RefSeq" id="WP_075067198.1">
    <property type="nucleotide sequence ID" value="NZ_LKAJ02000001.1"/>
</dbReference>
<evidence type="ECO:0000313" key="4">
    <source>
        <dbReference type="Proteomes" id="UP000051497"/>
    </source>
</evidence>
<dbReference type="PATRIC" id="fig|1590043.3.peg.2638"/>
<name>A0A0Q9YSB3_9GAMM</name>
<accession>A0A0Q9YSB3</accession>
<dbReference type="Proteomes" id="UP000051497">
    <property type="component" value="Unassembled WGS sequence"/>
</dbReference>
<gene>
    <name evidence="3" type="ORF">HT99x_012670</name>
    <name evidence="2" type="ORF">HT99x_02596</name>
</gene>
<reference evidence="3" key="2">
    <citation type="journal article" date="2016" name="Genome Announc.">
        <title>Draft Genome Sequences of Two Novel Amoeba-Resistant Intranuclear Bacteria, 'Candidatus Berkiella cookevillensis' and 'Candidatus Berkiella aquae'.</title>
        <authorList>
            <person name="Mehari Y.T."/>
            <person name="Arivett B.A."/>
            <person name="Farone A.L."/>
            <person name="Gunderson J.H."/>
            <person name="Farone M.B."/>
        </authorList>
    </citation>
    <scope>NUCLEOTIDE SEQUENCE</scope>
    <source>
        <strain evidence="3">HT99</strain>
    </source>
</reference>
<dbReference type="InterPro" id="IPR001173">
    <property type="entry name" value="Glyco_trans_2-like"/>
</dbReference>
<dbReference type="SUPFAM" id="SSF53448">
    <property type="entry name" value="Nucleotide-diphospho-sugar transferases"/>
    <property type="match status" value="1"/>
</dbReference>